<comment type="similarity">
    <text evidence="2">Belongs to the NADH dehydrogenase family.</text>
</comment>
<evidence type="ECO:0000256" key="3">
    <source>
        <dbReference type="ARBA" id="ARBA00022630"/>
    </source>
</evidence>
<dbReference type="InterPro" id="IPR051169">
    <property type="entry name" value="NADH-Q_oxidoreductase"/>
</dbReference>
<protein>
    <submittedName>
        <fullName evidence="7">NADH dehydrogenase</fullName>
    </submittedName>
</protein>
<keyword evidence="3" id="KW-0285">Flavoprotein</keyword>
<evidence type="ECO:0000256" key="1">
    <source>
        <dbReference type="ARBA" id="ARBA00001974"/>
    </source>
</evidence>
<dbReference type="Gene3D" id="3.50.50.100">
    <property type="match status" value="1"/>
</dbReference>
<name>A0A089HV88_PAEDU</name>
<dbReference type="Pfam" id="PF07992">
    <property type="entry name" value="Pyr_redox_2"/>
    <property type="match status" value="1"/>
</dbReference>
<sequence>MNSIPKIVILGAGYGGILTAQRLQKSLNYNEADVTLVNRHEYHYFTTHLHMPAAGTDSIDHSRIAISKLIDEFKIDLVKSSVQEIRTQQKKIILEDGTLSYDYLVIALGGEPETFGIPGLDKYALTIRSINSVRLIREHIEYQFAKYKNENNLQEHINFVIGGAGFSGIEFVAELADRIPGLCKEYDVDPSLVNIYNVEAAPTALPGFAPELVEYAMNVLTKKGVTFKIGVAIKECTPSSVLLATGEEIKASTIVWTGGIRGNRLIEAAGFEAMRGRVKVDEFLHAPGHDNIFIIGDGSLMIGPEGRPYPPTAQIAMQQGECCAHNLVAAIRNQQPKKFAFSNKGTVASLGRGEGIAVVGDKKFKGFIAAQLKKVVDMRYLFIIGGIPLVLKKGKFL</sequence>
<dbReference type="InterPro" id="IPR036188">
    <property type="entry name" value="FAD/NAD-bd_sf"/>
</dbReference>
<dbReference type="eggNOG" id="COG1252">
    <property type="taxonomic scope" value="Bacteria"/>
</dbReference>
<dbReference type="KEGG" id="pdu:PDUR_22000"/>
<dbReference type="PANTHER" id="PTHR42913">
    <property type="entry name" value="APOPTOSIS-INDUCING FACTOR 1"/>
    <property type="match status" value="1"/>
</dbReference>
<dbReference type="OrthoDB" id="9781621at2"/>
<dbReference type="PANTHER" id="PTHR42913:SF3">
    <property type="entry name" value="64 KDA MITOCHONDRIAL NADH DEHYDROGENASE (EUROFUNG)"/>
    <property type="match status" value="1"/>
</dbReference>
<dbReference type="EMBL" id="CP009288">
    <property type="protein sequence ID" value="AIQ14278.1"/>
    <property type="molecule type" value="Genomic_DNA"/>
</dbReference>
<dbReference type="InterPro" id="IPR023753">
    <property type="entry name" value="FAD/NAD-binding_dom"/>
</dbReference>
<keyword evidence="5" id="KW-0560">Oxidoreductase</keyword>
<dbReference type="PRINTS" id="PR00368">
    <property type="entry name" value="FADPNR"/>
</dbReference>
<gene>
    <name evidence="7" type="ORF">PDUR_22000</name>
</gene>
<evidence type="ECO:0000313" key="8">
    <source>
        <dbReference type="Proteomes" id="UP000029409"/>
    </source>
</evidence>
<evidence type="ECO:0000256" key="2">
    <source>
        <dbReference type="ARBA" id="ARBA00005272"/>
    </source>
</evidence>
<reference evidence="7 8" key="1">
    <citation type="submission" date="2014-08" db="EMBL/GenBank/DDBJ databases">
        <title>Comparative genomics of the Paenibacillus odorifer group.</title>
        <authorList>
            <person name="den Bakker H.C."/>
            <person name="Tsai Y.-C."/>
            <person name="Martin N."/>
            <person name="Korlach J."/>
            <person name="Wiedmann M."/>
        </authorList>
    </citation>
    <scope>NUCLEOTIDE SEQUENCE [LARGE SCALE GENOMIC DNA]</scope>
    <source>
        <strain evidence="7 8">DSM 1735</strain>
    </source>
</reference>
<proteinExistence type="inferred from homology"/>
<evidence type="ECO:0000313" key="7">
    <source>
        <dbReference type="EMBL" id="AIQ14278.1"/>
    </source>
</evidence>
<dbReference type="SUPFAM" id="SSF51905">
    <property type="entry name" value="FAD/NAD(P)-binding domain"/>
    <property type="match status" value="1"/>
</dbReference>
<evidence type="ECO:0000256" key="5">
    <source>
        <dbReference type="ARBA" id="ARBA00023002"/>
    </source>
</evidence>
<dbReference type="GO" id="GO:0003955">
    <property type="term" value="F:NAD(P)H dehydrogenase (quinone) activity"/>
    <property type="evidence" value="ECO:0007669"/>
    <property type="project" value="TreeGrafter"/>
</dbReference>
<evidence type="ECO:0000259" key="6">
    <source>
        <dbReference type="Pfam" id="PF07992"/>
    </source>
</evidence>
<dbReference type="GO" id="GO:0019646">
    <property type="term" value="P:aerobic electron transport chain"/>
    <property type="evidence" value="ECO:0007669"/>
    <property type="project" value="TreeGrafter"/>
</dbReference>
<evidence type="ECO:0000256" key="4">
    <source>
        <dbReference type="ARBA" id="ARBA00022827"/>
    </source>
</evidence>
<organism evidence="7 8">
    <name type="scientific">Paenibacillus durus</name>
    <name type="common">Paenibacillus azotofixans</name>
    <dbReference type="NCBI Taxonomy" id="44251"/>
    <lineage>
        <taxon>Bacteria</taxon>
        <taxon>Bacillati</taxon>
        <taxon>Bacillota</taxon>
        <taxon>Bacilli</taxon>
        <taxon>Bacillales</taxon>
        <taxon>Paenibacillaceae</taxon>
        <taxon>Paenibacillus</taxon>
    </lineage>
</organism>
<keyword evidence="4" id="KW-0274">FAD</keyword>
<dbReference type="RefSeq" id="WP_042208066.1">
    <property type="nucleotide sequence ID" value="NZ_CP009288.1"/>
</dbReference>
<keyword evidence="8" id="KW-1185">Reference proteome</keyword>
<dbReference type="AlphaFoldDB" id="A0A089HV88"/>
<dbReference type="STRING" id="44251.PDUR_22000"/>
<feature type="domain" description="FAD/NAD(P)-binding" evidence="6">
    <location>
        <begin position="6"/>
        <end position="320"/>
    </location>
</feature>
<comment type="cofactor">
    <cofactor evidence="1">
        <name>FAD</name>
        <dbReference type="ChEBI" id="CHEBI:57692"/>
    </cofactor>
</comment>
<dbReference type="Proteomes" id="UP000029409">
    <property type="component" value="Chromosome"/>
</dbReference>
<accession>A0A089HV88</accession>